<dbReference type="Proteomes" id="UP001497382">
    <property type="component" value="Unassembled WGS sequence"/>
</dbReference>
<evidence type="ECO:0000256" key="1">
    <source>
        <dbReference type="SAM" id="Phobius"/>
    </source>
</evidence>
<protein>
    <recommendedName>
        <fullName evidence="4">ATP synthase F0 subunit 8</fullName>
    </recommendedName>
</protein>
<proteinExistence type="predicted"/>
<organism evidence="2 3">
    <name type="scientific">Larinioides sclopetarius</name>
    <dbReference type="NCBI Taxonomy" id="280406"/>
    <lineage>
        <taxon>Eukaryota</taxon>
        <taxon>Metazoa</taxon>
        <taxon>Ecdysozoa</taxon>
        <taxon>Arthropoda</taxon>
        <taxon>Chelicerata</taxon>
        <taxon>Arachnida</taxon>
        <taxon>Araneae</taxon>
        <taxon>Araneomorphae</taxon>
        <taxon>Entelegynae</taxon>
        <taxon>Araneoidea</taxon>
        <taxon>Araneidae</taxon>
        <taxon>Larinioides</taxon>
    </lineage>
</organism>
<gene>
    <name evidence="2" type="ORF">LARSCL_LOCUS4595</name>
</gene>
<evidence type="ECO:0000313" key="2">
    <source>
        <dbReference type="EMBL" id="CAL1269170.1"/>
    </source>
</evidence>
<comment type="caution">
    <text evidence="2">The sequence shown here is derived from an EMBL/GenBank/DDBJ whole genome shotgun (WGS) entry which is preliminary data.</text>
</comment>
<feature type="transmembrane region" description="Helical" evidence="1">
    <location>
        <begin position="12"/>
        <end position="30"/>
    </location>
</feature>
<evidence type="ECO:0000313" key="3">
    <source>
        <dbReference type="Proteomes" id="UP001497382"/>
    </source>
</evidence>
<dbReference type="AlphaFoldDB" id="A0AAV1ZCI1"/>
<reference evidence="2 3" key="1">
    <citation type="submission" date="2024-04" db="EMBL/GenBank/DDBJ databases">
        <authorList>
            <person name="Rising A."/>
            <person name="Reimegard J."/>
            <person name="Sonavane S."/>
            <person name="Akerstrom W."/>
            <person name="Nylinder S."/>
            <person name="Hedman E."/>
            <person name="Kallberg Y."/>
        </authorList>
    </citation>
    <scope>NUCLEOTIDE SEQUENCE [LARGE SCALE GENOMIC DNA]</scope>
</reference>
<evidence type="ECO:0008006" key="4">
    <source>
        <dbReference type="Google" id="ProtNLM"/>
    </source>
</evidence>
<accession>A0AAV1ZCI1</accession>
<keyword evidence="3" id="KW-1185">Reference proteome</keyword>
<dbReference type="EMBL" id="CAXIEN010000039">
    <property type="protein sequence ID" value="CAL1269170.1"/>
    <property type="molecule type" value="Genomic_DNA"/>
</dbReference>
<keyword evidence="1" id="KW-0812">Transmembrane</keyword>
<keyword evidence="1" id="KW-1133">Transmembrane helix</keyword>
<name>A0AAV1ZCI1_9ARAC</name>
<sequence>MKVSIIEDVPPLLKFAILCWLMNTMMSSIFDSPISFRMRSFFKQLSRNQKHFYDAKQSTSSQLHFSFETLFSH</sequence>
<keyword evidence="1" id="KW-0472">Membrane</keyword>